<keyword evidence="1" id="KW-1133">Transmembrane helix</keyword>
<protein>
    <submittedName>
        <fullName evidence="2">DUF2304 domain-containing protein</fullName>
    </submittedName>
</protein>
<sequence>MTPIQLILIIGFLFTGLFYFVRLRNRIADVLLLFILVGVAVLFILFPEWTNVLAKKLGVGRGTDLVLYLCIVLFYFVVLKLYARMRKLEQQITDLIRKQAIDEVEKLIKK</sequence>
<feature type="transmembrane region" description="Helical" evidence="1">
    <location>
        <begin position="30"/>
        <end position="46"/>
    </location>
</feature>
<organism evidence="2 3">
    <name type="scientific">Lacibacter sediminis</name>
    <dbReference type="NCBI Taxonomy" id="2760713"/>
    <lineage>
        <taxon>Bacteria</taxon>
        <taxon>Pseudomonadati</taxon>
        <taxon>Bacteroidota</taxon>
        <taxon>Chitinophagia</taxon>
        <taxon>Chitinophagales</taxon>
        <taxon>Chitinophagaceae</taxon>
        <taxon>Lacibacter</taxon>
    </lineage>
</organism>
<dbReference type="Pfam" id="PF10066">
    <property type="entry name" value="DUF2304"/>
    <property type="match status" value="1"/>
</dbReference>
<name>A0A7G5XGP6_9BACT</name>
<dbReference type="KEGG" id="lacs:H4075_00180"/>
<gene>
    <name evidence="2" type="ORF">H4075_00180</name>
</gene>
<dbReference type="InterPro" id="IPR019277">
    <property type="entry name" value="DUF2304"/>
</dbReference>
<feature type="transmembrane region" description="Helical" evidence="1">
    <location>
        <begin position="66"/>
        <end position="83"/>
    </location>
</feature>
<proteinExistence type="predicted"/>
<dbReference type="AlphaFoldDB" id="A0A7G5XGP6"/>
<evidence type="ECO:0000313" key="3">
    <source>
        <dbReference type="Proteomes" id="UP000515344"/>
    </source>
</evidence>
<keyword evidence="3" id="KW-1185">Reference proteome</keyword>
<dbReference type="EMBL" id="CP060007">
    <property type="protein sequence ID" value="QNA44649.1"/>
    <property type="molecule type" value="Genomic_DNA"/>
</dbReference>
<keyword evidence="1" id="KW-0472">Membrane</keyword>
<dbReference type="RefSeq" id="WP_182803019.1">
    <property type="nucleotide sequence ID" value="NZ_CP060007.1"/>
</dbReference>
<dbReference type="Proteomes" id="UP000515344">
    <property type="component" value="Chromosome"/>
</dbReference>
<accession>A0A7G5XGP6</accession>
<keyword evidence="1" id="KW-0812">Transmembrane</keyword>
<feature type="transmembrane region" description="Helical" evidence="1">
    <location>
        <begin position="6"/>
        <end position="23"/>
    </location>
</feature>
<reference evidence="3" key="1">
    <citation type="submission" date="2020-08" db="EMBL/GenBank/DDBJ databases">
        <title>Lacibacter sp. S13-6-6 genome sequencing.</title>
        <authorList>
            <person name="Jin L."/>
        </authorList>
    </citation>
    <scope>NUCLEOTIDE SEQUENCE [LARGE SCALE GENOMIC DNA]</scope>
    <source>
        <strain evidence="3">S13-6-6</strain>
    </source>
</reference>
<evidence type="ECO:0000256" key="1">
    <source>
        <dbReference type="SAM" id="Phobius"/>
    </source>
</evidence>
<evidence type="ECO:0000313" key="2">
    <source>
        <dbReference type="EMBL" id="QNA44649.1"/>
    </source>
</evidence>